<dbReference type="Proteomes" id="UP001062846">
    <property type="component" value="Chromosome 7"/>
</dbReference>
<keyword evidence="2" id="KW-1185">Reference proteome</keyword>
<reference evidence="1" key="1">
    <citation type="submission" date="2022-02" db="EMBL/GenBank/DDBJ databases">
        <title>Plant Genome Project.</title>
        <authorList>
            <person name="Zhang R.-G."/>
        </authorList>
    </citation>
    <scope>NUCLEOTIDE SEQUENCE</scope>
    <source>
        <strain evidence="1">AT1</strain>
    </source>
</reference>
<comment type="caution">
    <text evidence="1">The sequence shown here is derived from an EMBL/GenBank/DDBJ whole genome shotgun (WGS) entry which is preliminary data.</text>
</comment>
<proteinExistence type="predicted"/>
<accession>A0ACC0N2H7</accession>
<evidence type="ECO:0000313" key="1">
    <source>
        <dbReference type="EMBL" id="KAI8547518.1"/>
    </source>
</evidence>
<sequence>MKLEYCPDIQKGKEALVEIDVELIEVGKWNRYVVCLFLDGKMAYPLVSTARNQWKDLFVVAKPNVSGFYLFEFKDEQAKLQILDGRPYFFSQKYLVLKDWHRMMKPLQDQPTKILAWVKSHDLPLKLWNQECLSRVASIVGRPIHVDQAIARTSKQPGLLHTKSTKARICIEISAEQELLDEVTEVYRGRQLWNQLNTKFSLLCVHIAMFLDILHLNVSSTLLLFPLLLPTSWNGRL</sequence>
<gene>
    <name evidence="1" type="ORF">RHMOL_Rhmol07G0202000</name>
</gene>
<organism evidence="1 2">
    <name type="scientific">Rhododendron molle</name>
    <name type="common">Chinese azalea</name>
    <name type="synonym">Azalea mollis</name>
    <dbReference type="NCBI Taxonomy" id="49168"/>
    <lineage>
        <taxon>Eukaryota</taxon>
        <taxon>Viridiplantae</taxon>
        <taxon>Streptophyta</taxon>
        <taxon>Embryophyta</taxon>
        <taxon>Tracheophyta</taxon>
        <taxon>Spermatophyta</taxon>
        <taxon>Magnoliopsida</taxon>
        <taxon>eudicotyledons</taxon>
        <taxon>Gunneridae</taxon>
        <taxon>Pentapetalae</taxon>
        <taxon>asterids</taxon>
        <taxon>Ericales</taxon>
        <taxon>Ericaceae</taxon>
        <taxon>Ericoideae</taxon>
        <taxon>Rhodoreae</taxon>
        <taxon>Rhododendron</taxon>
    </lineage>
</organism>
<name>A0ACC0N2H7_RHOML</name>
<evidence type="ECO:0000313" key="2">
    <source>
        <dbReference type="Proteomes" id="UP001062846"/>
    </source>
</evidence>
<dbReference type="EMBL" id="CM046394">
    <property type="protein sequence ID" value="KAI8547518.1"/>
    <property type="molecule type" value="Genomic_DNA"/>
</dbReference>
<protein>
    <submittedName>
        <fullName evidence="1">Uncharacterized protein</fullName>
    </submittedName>
</protein>